<dbReference type="HOGENOM" id="CLU_000445_92_1_7"/>
<dbReference type="KEGG" id="dvu:DVU_0666"/>
<feature type="domain" description="HD-GYP" evidence="1">
    <location>
        <begin position="143"/>
        <end position="332"/>
    </location>
</feature>
<evidence type="ECO:0000313" key="2">
    <source>
        <dbReference type="EMBL" id="AAS95147.1"/>
    </source>
</evidence>
<dbReference type="SMR" id="Q72EB2"/>
<dbReference type="PANTHER" id="PTHR43155">
    <property type="entry name" value="CYCLIC DI-GMP PHOSPHODIESTERASE PA4108-RELATED"/>
    <property type="match status" value="1"/>
</dbReference>
<dbReference type="Gene3D" id="1.10.3210.10">
    <property type="entry name" value="Hypothetical protein af1432"/>
    <property type="match status" value="1"/>
</dbReference>
<dbReference type="Pfam" id="PF13487">
    <property type="entry name" value="HD_5"/>
    <property type="match status" value="1"/>
</dbReference>
<gene>
    <name evidence="2" type="ordered locus">DVU_0666</name>
</gene>
<dbReference type="DNASU" id="2793605"/>
<dbReference type="SMART" id="SM00471">
    <property type="entry name" value="HDc"/>
    <property type="match status" value="1"/>
</dbReference>
<dbReference type="AlphaFoldDB" id="Q72EB2"/>
<dbReference type="InterPro" id="IPR003607">
    <property type="entry name" value="HD/PDEase_dom"/>
</dbReference>
<dbReference type="PANTHER" id="PTHR43155:SF2">
    <property type="entry name" value="CYCLIC DI-GMP PHOSPHODIESTERASE PA4108"/>
    <property type="match status" value="1"/>
</dbReference>
<dbReference type="EnsemblBacteria" id="AAS95147">
    <property type="protein sequence ID" value="AAS95147"/>
    <property type="gene ID" value="DVU_0666"/>
</dbReference>
<dbReference type="eggNOG" id="COG2206">
    <property type="taxonomic scope" value="Bacteria"/>
</dbReference>
<evidence type="ECO:0000259" key="1">
    <source>
        <dbReference type="PROSITE" id="PS51832"/>
    </source>
</evidence>
<dbReference type="PhylomeDB" id="Q72EB2"/>
<organism evidence="2 3">
    <name type="scientific">Nitratidesulfovibrio vulgaris (strain ATCC 29579 / DSM 644 / CCUG 34227 / NCIMB 8303 / VKM B-1760 / Hildenborough)</name>
    <name type="common">Desulfovibrio vulgaris</name>
    <dbReference type="NCBI Taxonomy" id="882"/>
    <lineage>
        <taxon>Bacteria</taxon>
        <taxon>Pseudomonadati</taxon>
        <taxon>Thermodesulfobacteriota</taxon>
        <taxon>Desulfovibrionia</taxon>
        <taxon>Desulfovibrionales</taxon>
        <taxon>Desulfovibrionaceae</taxon>
        <taxon>Nitratidesulfovibrio</taxon>
    </lineage>
</organism>
<dbReference type="Proteomes" id="UP000002194">
    <property type="component" value="Chromosome"/>
</dbReference>
<proteinExistence type="predicted"/>
<reference evidence="2 3" key="1">
    <citation type="journal article" date="2004" name="Nat. Biotechnol.">
        <title>The genome sequence of the anaerobic, sulfate-reducing bacterium Desulfovibrio vulgaris Hildenborough.</title>
        <authorList>
            <person name="Heidelberg J.F."/>
            <person name="Seshadri R."/>
            <person name="Haveman S.A."/>
            <person name="Hemme C.L."/>
            <person name="Paulsen I.T."/>
            <person name="Kolonay J.F."/>
            <person name="Eisen J.A."/>
            <person name="Ward N."/>
            <person name="Methe B."/>
            <person name="Brinkac L.M."/>
            <person name="Daugherty S.C."/>
            <person name="Deboy R.T."/>
            <person name="Dodson R.J."/>
            <person name="Durkin A.S."/>
            <person name="Madupu R."/>
            <person name="Nelson W.C."/>
            <person name="Sullivan S.A."/>
            <person name="Fouts D."/>
            <person name="Haft D.H."/>
            <person name="Selengut J."/>
            <person name="Peterson J.D."/>
            <person name="Davidsen T.M."/>
            <person name="Zafar N."/>
            <person name="Zhou L."/>
            <person name="Radune D."/>
            <person name="Dimitrov G."/>
            <person name="Hance M."/>
            <person name="Tran K."/>
            <person name="Khouri H."/>
            <person name="Gill J."/>
            <person name="Utterback T.R."/>
            <person name="Feldblyum T.V."/>
            <person name="Wall J.D."/>
            <person name="Voordouw G."/>
            <person name="Fraser C.M."/>
        </authorList>
    </citation>
    <scope>NUCLEOTIDE SEQUENCE [LARGE SCALE GENOMIC DNA]</scope>
    <source>
        <strain evidence="3">ATCC 29579 / DSM 644 / NCIMB 8303 / VKM B-1760 / Hildenborough</strain>
    </source>
</reference>
<dbReference type="InterPro" id="IPR037522">
    <property type="entry name" value="HD_GYP_dom"/>
</dbReference>
<name>Q72EB2_NITV2</name>
<protein>
    <submittedName>
        <fullName evidence="2">HD domain protein</fullName>
    </submittedName>
</protein>
<dbReference type="CDD" id="cd00077">
    <property type="entry name" value="HDc"/>
    <property type="match status" value="1"/>
</dbReference>
<keyword evidence="3" id="KW-1185">Reference proteome</keyword>
<accession>Q72EB2</accession>
<dbReference type="PROSITE" id="PS51832">
    <property type="entry name" value="HD_GYP"/>
    <property type="match status" value="1"/>
</dbReference>
<dbReference type="OrthoDB" id="9776628at2"/>
<dbReference type="PATRIC" id="fig|882.5.peg.623"/>
<sequence length="332" mass="37409">MLTRMMQATAAIQQSVDGYFAVPTSLLVPDARGGFSIYLKQERGFVLYAKEDEAFTMRHRMQLRAHGVTQVFVPAPQHPSFISHRERHFGRVLSDDSLPLPERARLFYETSTEIVKEVFEKKLPRTLKRETFDRILALVSEGISFLTLENSLKTVASLVAHDYHTYSHSLHVFVYSQALLQSYGFDEDSLVQFGLGAMLHDIGKTFLDAAILTKPAALTPDEREEVNRHPVFGVGACARMPLSQDAINCILFHHEKLDGSGYPCGLRGDEIPLPVRAITIADIYDALTSNRAYAPARNAFQVLRIMSSEMRDQLDLDMFRRFVLMLSGANVL</sequence>
<dbReference type="PaxDb" id="882-DVU_0666"/>
<dbReference type="EMBL" id="AE017285">
    <property type="protein sequence ID" value="AAS95147.1"/>
    <property type="molecule type" value="Genomic_DNA"/>
</dbReference>
<dbReference type="SUPFAM" id="SSF109604">
    <property type="entry name" value="HD-domain/PDEase-like"/>
    <property type="match status" value="1"/>
</dbReference>
<dbReference type="STRING" id="882.DVU_0666"/>
<evidence type="ECO:0000313" key="3">
    <source>
        <dbReference type="Proteomes" id="UP000002194"/>
    </source>
</evidence>